<keyword evidence="7" id="KW-1185">Reference proteome</keyword>
<evidence type="ECO:0000313" key="7">
    <source>
        <dbReference type="Proteomes" id="UP000501914"/>
    </source>
</evidence>
<evidence type="ECO:0000256" key="1">
    <source>
        <dbReference type="ARBA" id="ARBA00023125"/>
    </source>
</evidence>
<comment type="subunit">
    <text evidence="3">Homodimer. Interacts with LigD.</text>
</comment>
<dbReference type="PANTHER" id="PTHR41251">
    <property type="entry name" value="NON-HOMOLOGOUS END JOINING PROTEIN KU"/>
    <property type="match status" value="1"/>
</dbReference>
<keyword evidence="3" id="KW-0234">DNA repair</keyword>
<dbReference type="CDD" id="cd00789">
    <property type="entry name" value="KU_like"/>
    <property type="match status" value="1"/>
</dbReference>
<organism evidence="6 7">
    <name type="scientific">Bacillus tequilensis</name>
    <dbReference type="NCBI Taxonomy" id="227866"/>
    <lineage>
        <taxon>Bacteria</taxon>
        <taxon>Bacillati</taxon>
        <taxon>Bacillota</taxon>
        <taxon>Bacilli</taxon>
        <taxon>Bacillales</taxon>
        <taxon>Bacillaceae</taxon>
        <taxon>Bacillus</taxon>
    </lineage>
</organism>
<dbReference type="GO" id="GO:0003690">
    <property type="term" value="F:double-stranded DNA binding"/>
    <property type="evidence" value="ECO:0007669"/>
    <property type="project" value="UniProtKB-UniRule"/>
</dbReference>
<proteinExistence type="inferred from homology"/>
<dbReference type="Proteomes" id="UP000501914">
    <property type="component" value="Chromosome"/>
</dbReference>
<dbReference type="PIRSF" id="PIRSF006493">
    <property type="entry name" value="Prok_Ku"/>
    <property type="match status" value="1"/>
</dbReference>
<feature type="domain" description="Ku" evidence="5">
    <location>
        <begin position="69"/>
        <end position="198"/>
    </location>
</feature>
<gene>
    <name evidence="3" type="primary">ku</name>
    <name evidence="6" type="ORF">G4P54_07030</name>
</gene>
<keyword evidence="2 3" id="KW-0233">DNA recombination</keyword>
<accession>A0A6H0WG90</accession>
<feature type="region of interest" description="Disordered" evidence="4">
    <location>
        <begin position="268"/>
        <end position="311"/>
    </location>
</feature>
<dbReference type="SMART" id="SM00559">
    <property type="entry name" value="Ku78"/>
    <property type="match status" value="1"/>
</dbReference>
<dbReference type="InterPro" id="IPR009187">
    <property type="entry name" value="Prok_Ku"/>
</dbReference>
<evidence type="ECO:0000313" key="6">
    <source>
        <dbReference type="EMBL" id="QIW79560.1"/>
    </source>
</evidence>
<dbReference type="GO" id="GO:0006303">
    <property type="term" value="P:double-strand break repair via nonhomologous end joining"/>
    <property type="evidence" value="ECO:0007669"/>
    <property type="project" value="UniProtKB-UniRule"/>
</dbReference>
<dbReference type="SUPFAM" id="SSF100939">
    <property type="entry name" value="SPOC domain-like"/>
    <property type="match status" value="1"/>
</dbReference>
<dbReference type="HAMAP" id="MF_01875">
    <property type="entry name" value="Prokaryotic_Ku"/>
    <property type="match status" value="1"/>
</dbReference>
<dbReference type="GO" id="GO:0006310">
    <property type="term" value="P:DNA recombination"/>
    <property type="evidence" value="ECO:0007669"/>
    <property type="project" value="UniProtKB-KW"/>
</dbReference>
<keyword evidence="1 3" id="KW-0238">DNA-binding</keyword>
<feature type="compositionally biased region" description="Basic and acidic residues" evidence="4">
    <location>
        <begin position="272"/>
        <end position="282"/>
    </location>
</feature>
<dbReference type="InterPro" id="IPR006164">
    <property type="entry name" value="DNA_bd_Ku70/Ku80"/>
</dbReference>
<keyword evidence="3" id="KW-0227">DNA damage</keyword>
<dbReference type="PANTHER" id="PTHR41251:SF1">
    <property type="entry name" value="NON-HOMOLOGOUS END JOINING PROTEIN KU"/>
    <property type="match status" value="1"/>
</dbReference>
<protein>
    <recommendedName>
        <fullName evidence="3">Non-homologous end joining protein Ku</fullName>
    </recommendedName>
</protein>
<evidence type="ECO:0000256" key="4">
    <source>
        <dbReference type="SAM" id="MobiDB-lite"/>
    </source>
</evidence>
<evidence type="ECO:0000256" key="3">
    <source>
        <dbReference type="HAMAP-Rule" id="MF_01875"/>
    </source>
</evidence>
<dbReference type="KEGG" id="bteq:G4P54_07030"/>
<dbReference type="RefSeq" id="WP_167872213.1">
    <property type="nucleotide sequence ID" value="NZ_CP048852.1"/>
</dbReference>
<name>A0A6H0WG90_9BACI</name>
<dbReference type="EMBL" id="CP048852">
    <property type="protein sequence ID" value="QIW79560.1"/>
    <property type="molecule type" value="Genomic_DNA"/>
</dbReference>
<dbReference type="Pfam" id="PF02735">
    <property type="entry name" value="Ku"/>
    <property type="match status" value="1"/>
</dbReference>
<comment type="similarity">
    <text evidence="3">Belongs to the prokaryotic Ku family.</text>
</comment>
<dbReference type="Gene3D" id="2.40.290.10">
    <property type="match status" value="1"/>
</dbReference>
<sequence length="311" mass="35238">MNYTPSLHTKEKKGFINMHTMWKGSISFGLVNIPIKLYAATEDKDIKLRSLHKEDHAPIKYEKICTNCEQTLSPDEIVKGYEYVKGKYVVLTDEDLKSLKQEHEEKAVEIVDFVQLQEIDPIYFNRSYFVGPGDNGTKAYTLLREALRSTGKIGIANMTIRSKQQLAILRVYENCIVMESIHYPDEVRSAAHVPGVPDQTNVNEKELQTAITLIDELTTEFEPEKYEDTYRHALLQRVNDKLENKETAVTPDKAPPREDVIDLVSALQASIDRTRRPNRETPAEAPAQAAESKGAGDKKRKTTRQKASGTS</sequence>
<dbReference type="NCBIfam" id="TIGR02772">
    <property type="entry name" value="Ku_bact"/>
    <property type="match status" value="1"/>
</dbReference>
<comment type="function">
    <text evidence="3">With LigD forms a non-homologous end joining (NHEJ) DNA repair enzyme, which repairs dsDNA breaks with reduced fidelity. Binds linear dsDNA with 5'- and 3'- overhangs but not closed circular dsDNA nor ssDNA. Recruits and stimulates the ligase activity of LigD.</text>
</comment>
<evidence type="ECO:0000259" key="5">
    <source>
        <dbReference type="SMART" id="SM00559"/>
    </source>
</evidence>
<dbReference type="FunFam" id="2.40.290.10:FF:000004">
    <property type="entry name" value="Non-homologous end joining protein Ku"/>
    <property type="match status" value="1"/>
</dbReference>
<evidence type="ECO:0000256" key="2">
    <source>
        <dbReference type="ARBA" id="ARBA00023172"/>
    </source>
</evidence>
<reference evidence="6 7" key="1">
    <citation type="submission" date="2020-02" db="EMBL/GenBank/DDBJ databases">
        <title>Genome sequencing, annotation and comparative genomic analysis of Bacillus tequilensis EA-CB0015, an effective biological control agent against Pseudocercospora fijiensis in banana plants.</title>
        <authorList>
            <person name="Cuellar-Gaviria T.Z."/>
            <person name="Ju K.-S."/>
            <person name="Villegas-Escobar V."/>
        </authorList>
    </citation>
    <scope>NUCLEOTIDE SEQUENCE [LARGE SCALE GENOMIC DNA]</scope>
    <source>
        <strain evidence="6 7">EA-CB0015</strain>
    </source>
</reference>
<dbReference type="InterPro" id="IPR016194">
    <property type="entry name" value="SPOC-like_C_dom_sf"/>
</dbReference>
<dbReference type="AlphaFoldDB" id="A0A6H0WG90"/>